<reference evidence="1 2" key="1">
    <citation type="submission" date="2014-02" db="EMBL/GenBank/DDBJ databases">
        <title>Plasmidome dynamics in the species complex Clostridium novyi sensu lato converts strains of independent lineages into distinctly different pathogens.</title>
        <authorList>
            <person name="Skarin H."/>
            <person name="Segerman B."/>
        </authorList>
    </citation>
    <scope>NUCLEOTIDE SEQUENCE [LARGE SCALE GENOMIC DNA]</scope>
    <source>
        <strain evidence="1 2">NCTC 9693</strain>
    </source>
</reference>
<protein>
    <submittedName>
        <fullName evidence="1">Recombinase</fullName>
    </submittedName>
</protein>
<proteinExistence type="predicted"/>
<comment type="caution">
    <text evidence="1">The sequence shown here is derived from an EMBL/GenBank/DDBJ whole genome shotgun (WGS) entry which is preliminary data.</text>
</comment>
<sequence>MKVQSELKAPKSQYNNFGKYSYRNCEDILEAVKPLLLDNKLSLTIADEITLIGDRYYIKATATVTDVETGDKESVSAFAREEENKKGMDASQLTGSTSSYARKYALNGLFCIDDTKDSDTTNTGNTSANKSKTSANKGNLSDAQIKRLYAIAKNAGYGPDVIKAQAMKKYNVQHLHEMTKAQYDELCAGYEKLKK</sequence>
<evidence type="ECO:0000313" key="1">
    <source>
        <dbReference type="EMBL" id="KEI18283.1"/>
    </source>
</evidence>
<dbReference type="Pfam" id="PF04404">
    <property type="entry name" value="ERF"/>
    <property type="match status" value="1"/>
</dbReference>
<dbReference type="Proteomes" id="UP000027937">
    <property type="component" value="Unassembled WGS sequence"/>
</dbReference>
<organism evidence="1 2">
    <name type="scientific">Clostridium haemolyticum NCTC 9693</name>
    <dbReference type="NCBI Taxonomy" id="1443114"/>
    <lineage>
        <taxon>Bacteria</taxon>
        <taxon>Bacillati</taxon>
        <taxon>Bacillota</taxon>
        <taxon>Clostridia</taxon>
        <taxon>Eubacteriales</taxon>
        <taxon>Clostridiaceae</taxon>
        <taxon>Clostridium</taxon>
    </lineage>
</organism>
<gene>
    <name evidence="1" type="ORF">Z960_04000</name>
</gene>
<accession>A0ABR4TGY6</accession>
<evidence type="ECO:0000313" key="2">
    <source>
        <dbReference type="Proteomes" id="UP000027937"/>
    </source>
</evidence>
<name>A0ABR4TGY6_CLOHA</name>
<dbReference type="EMBL" id="JENX01000026">
    <property type="protein sequence ID" value="KEI18283.1"/>
    <property type="molecule type" value="Genomic_DNA"/>
</dbReference>
<dbReference type="InterPro" id="IPR007499">
    <property type="entry name" value="ERF_bacteria_virus"/>
</dbReference>
<keyword evidence="2" id="KW-1185">Reference proteome</keyword>